<dbReference type="NCBIfam" id="NF011649">
    <property type="entry name" value="PRK15067.1"/>
    <property type="match status" value="1"/>
</dbReference>
<gene>
    <name evidence="1" type="primary">eutB</name>
    <name evidence="2" type="ORF">G3M99_08000</name>
</gene>
<dbReference type="UniPathway" id="UPA00560"/>
<feature type="binding site" evidence="1">
    <location>
        <position position="295"/>
    </location>
    <ligand>
        <name>adenosylcob(III)alamin</name>
        <dbReference type="ChEBI" id="CHEBI:18408"/>
    </ligand>
</feature>
<evidence type="ECO:0000313" key="2">
    <source>
        <dbReference type="EMBL" id="NEU04796.1"/>
    </source>
</evidence>
<dbReference type="Gene3D" id="3.20.20.70">
    <property type="entry name" value="Aldolase class I"/>
    <property type="match status" value="1"/>
</dbReference>
<comment type="cofactor">
    <cofactor evidence="1">
        <name>adenosylcob(III)alamin</name>
        <dbReference type="ChEBI" id="CHEBI:18408"/>
    </cofactor>
    <text evidence="1">Binds between the large and small subunits.</text>
</comment>
<keyword evidence="1" id="KW-0170">Cobalt</keyword>
<proteinExistence type="inferred from homology"/>
<dbReference type="AlphaFoldDB" id="A0A6M0H232"/>
<dbReference type="InterPro" id="IPR044941">
    <property type="entry name" value="EutB_N_sf"/>
</dbReference>
<dbReference type="Gene3D" id="2.30.170.30">
    <property type="entry name" value="ethanolamine ammonia-lyase heavy chain domain like"/>
    <property type="match status" value="1"/>
</dbReference>
<dbReference type="PANTHER" id="PTHR39329">
    <property type="entry name" value="ETHANOLAMINE AMMONIA-LYASE HEAVY CHAIN"/>
    <property type="match status" value="1"/>
</dbReference>
<dbReference type="GO" id="GO:0009350">
    <property type="term" value="C:ethanolamine ammonia-lyase complex"/>
    <property type="evidence" value="ECO:0007669"/>
    <property type="project" value="UniProtKB-UniRule"/>
</dbReference>
<feature type="binding site" evidence="1">
    <location>
        <position position="194"/>
    </location>
    <ligand>
        <name>adenosylcob(III)alamin</name>
        <dbReference type="ChEBI" id="CHEBI:18408"/>
    </ligand>
</feature>
<comment type="similarity">
    <text evidence="1">Belongs to the EutB family.</text>
</comment>
<dbReference type="GO" id="GO:0008851">
    <property type="term" value="F:ethanolamine ammonia-lyase activity"/>
    <property type="evidence" value="ECO:0007669"/>
    <property type="project" value="UniProtKB-UniRule"/>
</dbReference>
<dbReference type="FunFam" id="3.20.20.70:FF:000055">
    <property type="entry name" value="Ethanolamine ammonia-lyase heavy chain"/>
    <property type="match status" value="1"/>
</dbReference>
<comment type="catalytic activity">
    <reaction evidence="1">
        <text>ethanolamine = acetaldehyde + NH4(+)</text>
        <dbReference type="Rhea" id="RHEA:15313"/>
        <dbReference type="ChEBI" id="CHEBI:15343"/>
        <dbReference type="ChEBI" id="CHEBI:28938"/>
        <dbReference type="ChEBI" id="CHEBI:57603"/>
        <dbReference type="EC" id="4.3.1.7"/>
    </reaction>
</comment>
<dbReference type="GO" id="GO:0006520">
    <property type="term" value="P:amino acid metabolic process"/>
    <property type="evidence" value="ECO:0007669"/>
    <property type="project" value="InterPro"/>
</dbReference>
<dbReference type="GO" id="GO:0005829">
    <property type="term" value="C:cytosol"/>
    <property type="evidence" value="ECO:0007669"/>
    <property type="project" value="TreeGrafter"/>
</dbReference>
<comment type="function">
    <text evidence="1">Catalyzes the deamination of various vicinal amino-alcohols to oxo compounds. Allows this organism to utilize ethanolamine as the sole source of nitrogen and carbon in the presence of vitamin B12.</text>
</comment>
<feature type="binding site" evidence="1">
    <location>
        <begin position="160"/>
        <end position="162"/>
    </location>
    <ligand>
        <name>substrate</name>
    </ligand>
</feature>
<keyword evidence="1" id="KW-1283">Bacterial microcompartment</keyword>
<evidence type="ECO:0000256" key="1">
    <source>
        <dbReference type="HAMAP-Rule" id="MF_00861"/>
    </source>
</evidence>
<dbReference type="Proteomes" id="UP000481872">
    <property type="component" value="Unassembled WGS sequence"/>
</dbReference>
<dbReference type="EMBL" id="JAAGPU010000012">
    <property type="protein sequence ID" value="NEU04796.1"/>
    <property type="molecule type" value="Genomic_DNA"/>
</dbReference>
<dbReference type="Pfam" id="PF06751">
    <property type="entry name" value="EutB"/>
    <property type="match status" value="1"/>
</dbReference>
<feature type="binding site" evidence="1">
    <location>
        <position position="246"/>
    </location>
    <ligand>
        <name>adenosylcob(III)alamin</name>
        <dbReference type="ChEBI" id="CHEBI:18408"/>
    </ligand>
</feature>
<dbReference type="HAMAP" id="MF_00861">
    <property type="entry name" value="EutB"/>
    <property type="match status" value="1"/>
</dbReference>
<feature type="binding site" evidence="1">
    <location>
        <position position="287"/>
    </location>
    <ligand>
        <name>substrate</name>
    </ligand>
</feature>
<dbReference type="GO" id="GO:0031471">
    <property type="term" value="C:ethanolamine degradation polyhedral organelle"/>
    <property type="evidence" value="ECO:0007669"/>
    <property type="project" value="UniProtKB-UniRule"/>
</dbReference>
<dbReference type="EC" id="4.3.1.7" evidence="1"/>
<keyword evidence="1 2" id="KW-0456">Lyase</keyword>
<sequence length="455" mass="49671">MILKTKLFGKVYQFKDVKEVLAKANEEKSGDKLAGVAASTAQERVAAKVVLSNLTVADIRNNPVVPYEMDEVTRIIQDAVNEKIYGEIKNWTISELREWILQSTTTGADLKRISRGLTSEVIAAVTKLMSNLDLICGAKKIKVIAHCNTTIGETGRLSARLQPNHPTDDVDGIVASLLEGLTFGIGDAVIGLNPVDDTVGSVVKVLKKFEDIKQKYEIPTQNCVLAHVTTQMEAIKQGAPTDLIFQSIAGSEKGNEAFGLSGSLIEEARQLALKEGTAAGPNVMYFETGQGSELSADAHHGADQVTMEARCYGFAKKFEPFLVNTVVGFIGPEYLYDSKEVIRAGLEDHFMGKLTGIPMGCDVCYTNHMKADQNDVENLAVLLAAADCTYFMGIPHGDDIMLNYQTTGYHETATLRELLNKRPIAEFEAWLEKWGFMENGKLTAKAGDASVLLRK</sequence>
<dbReference type="PANTHER" id="PTHR39329:SF1">
    <property type="entry name" value="ETHANOLAMINE AMMONIA-LYASE LARGE SUBUNIT"/>
    <property type="match status" value="1"/>
</dbReference>
<dbReference type="Gene3D" id="1.10.220.70">
    <property type="entry name" value="lyase"/>
    <property type="match status" value="1"/>
</dbReference>
<dbReference type="PIRSF" id="PIRSF018788">
    <property type="entry name" value="EutB"/>
    <property type="match status" value="1"/>
</dbReference>
<dbReference type="InterPro" id="IPR010628">
    <property type="entry name" value="EutB"/>
</dbReference>
<dbReference type="GO" id="GO:0031419">
    <property type="term" value="F:cobalamin binding"/>
    <property type="evidence" value="ECO:0007669"/>
    <property type="project" value="UniProtKB-UniRule"/>
</dbReference>
<dbReference type="InterPro" id="IPR044939">
    <property type="entry name" value="EutB_dom_2_sf"/>
</dbReference>
<dbReference type="GO" id="GO:0046336">
    <property type="term" value="P:ethanolamine catabolic process"/>
    <property type="evidence" value="ECO:0007669"/>
    <property type="project" value="UniProtKB-UniRule"/>
</dbReference>
<comment type="pathway">
    <text evidence="1">Amine and polyamine degradation; ethanolamine degradation.</text>
</comment>
<keyword evidence="3" id="KW-1185">Reference proteome</keyword>
<dbReference type="RefSeq" id="WP_061996213.1">
    <property type="nucleotide sequence ID" value="NZ_JAAGPU010000012.1"/>
</dbReference>
<comment type="caution">
    <text evidence="2">The sequence shown here is derived from an EMBL/GenBank/DDBJ whole genome shotgun (WGS) entry which is preliminary data.</text>
</comment>
<feature type="binding site" evidence="1">
    <location>
        <position position="362"/>
    </location>
    <ligand>
        <name>substrate</name>
    </ligand>
</feature>
<feature type="binding site" evidence="1">
    <location>
        <position position="401"/>
    </location>
    <ligand>
        <name>adenosylcob(III)alamin</name>
        <dbReference type="ChEBI" id="CHEBI:18408"/>
    </ligand>
</feature>
<accession>A0A6M0H232</accession>
<keyword evidence="1" id="KW-0846">Cobalamin</keyword>
<comment type="subcellular location">
    <subcellularLocation>
        <location evidence="1">Bacterial microcompartment</location>
    </subcellularLocation>
</comment>
<protein>
    <recommendedName>
        <fullName evidence="1">Ethanolamine ammonia-lyase large subunit</fullName>
        <shortName evidence="1">EAL large subunit</shortName>
        <ecNumber evidence="1">4.3.1.7</ecNumber>
    </recommendedName>
</protein>
<evidence type="ECO:0000313" key="3">
    <source>
        <dbReference type="Proteomes" id="UP000481872"/>
    </source>
</evidence>
<reference evidence="2 3" key="1">
    <citation type="submission" date="2020-02" db="EMBL/GenBank/DDBJ databases">
        <title>Genome assembly of a novel Clostridium senegalense strain.</title>
        <authorList>
            <person name="Gupta T.B."/>
            <person name="Jauregui R."/>
            <person name="Maclean P."/>
            <person name="Nawarathana A."/>
            <person name="Brightwell G."/>
        </authorList>
    </citation>
    <scope>NUCLEOTIDE SEQUENCE [LARGE SCALE GENOMIC DNA]</scope>
    <source>
        <strain evidence="2 3">AGRFS4</strain>
    </source>
</reference>
<comment type="subunit">
    <text evidence="1">The basic unit is a heterodimer which dimerizes to form tetramers. The heterotetramers trimerize; 6 large subunits form a core ring with 6 small subunits projecting outwards.</text>
</comment>
<name>A0A6M0H232_9CLOT</name>
<feature type="binding site" evidence="1">
    <location>
        <position position="193"/>
    </location>
    <ligand>
        <name>substrate</name>
    </ligand>
</feature>
<organism evidence="2 3">
    <name type="scientific">Clostridium senegalense</name>
    <dbReference type="NCBI Taxonomy" id="1465809"/>
    <lineage>
        <taxon>Bacteria</taxon>
        <taxon>Bacillati</taxon>
        <taxon>Bacillota</taxon>
        <taxon>Clostridia</taxon>
        <taxon>Eubacteriales</taxon>
        <taxon>Clostridiaceae</taxon>
        <taxon>Clostridium</taxon>
    </lineage>
</organism>
<dbReference type="InterPro" id="IPR013785">
    <property type="entry name" value="Aldolase_TIM"/>
</dbReference>